<feature type="compositionally biased region" description="Low complexity" evidence="1">
    <location>
        <begin position="268"/>
        <end position="289"/>
    </location>
</feature>
<feature type="region of interest" description="Disordered" evidence="1">
    <location>
        <begin position="176"/>
        <end position="202"/>
    </location>
</feature>
<dbReference type="HOGENOM" id="CLU_031771_0_0_1"/>
<dbReference type="PANTHER" id="PTHR47524:SF1">
    <property type="entry name" value="20S RRNA ACCUMULATION PROTEIN 4"/>
    <property type="match status" value="1"/>
</dbReference>
<accession>A5DRC1</accession>
<dbReference type="InterPro" id="IPR007320">
    <property type="entry name" value="PDCD2_C"/>
</dbReference>
<proteinExistence type="predicted"/>
<dbReference type="InParanoid" id="A5DRC1"/>
<evidence type="ECO:0000259" key="2">
    <source>
        <dbReference type="Pfam" id="PF04194"/>
    </source>
</evidence>
<dbReference type="EMBL" id="CH408162">
    <property type="protein sequence ID" value="EDK41724.2"/>
    <property type="molecule type" value="Genomic_DNA"/>
</dbReference>
<dbReference type="GO" id="GO:0005829">
    <property type="term" value="C:cytosol"/>
    <property type="evidence" value="ECO:0007669"/>
    <property type="project" value="EnsemblFungi"/>
</dbReference>
<dbReference type="GO" id="GO:0051082">
    <property type="term" value="F:unfolded protein binding"/>
    <property type="evidence" value="ECO:0007669"/>
    <property type="project" value="EnsemblFungi"/>
</dbReference>
<evidence type="ECO:0000313" key="3">
    <source>
        <dbReference type="EMBL" id="EDK41724.2"/>
    </source>
</evidence>
<keyword evidence="4" id="KW-1185">Reference proteome</keyword>
<feature type="domain" description="Programmed cell death protein 2 C-terminal" evidence="2">
    <location>
        <begin position="296"/>
        <end position="415"/>
    </location>
</feature>
<dbReference type="STRING" id="294746.A5DRC1"/>
<gene>
    <name evidence="3" type="ORF">PGUG_05822</name>
</gene>
<reference evidence="3 4" key="1">
    <citation type="journal article" date="2009" name="Nature">
        <title>Evolution of pathogenicity and sexual reproduction in eight Candida genomes.</title>
        <authorList>
            <person name="Butler G."/>
            <person name="Rasmussen M.D."/>
            <person name="Lin M.F."/>
            <person name="Santos M.A."/>
            <person name="Sakthikumar S."/>
            <person name="Munro C.A."/>
            <person name="Rheinbay E."/>
            <person name="Grabherr M."/>
            <person name="Forche A."/>
            <person name="Reedy J.L."/>
            <person name="Agrafioti I."/>
            <person name="Arnaud M.B."/>
            <person name="Bates S."/>
            <person name="Brown A.J."/>
            <person name="Brunke S."/>
            <person name="Costanzo M.C."/>
            <person name="Fitzpatrick D.A."/>
            <person name="de Groot P.W."/>
            <person name="Harris D."/>
            <person name="Hoyer L.L."/>
            <person name="Hube B."/>
            <person name="Klis F.M."/>
            <person name="Kodira C."/>
            <person name="Lennard N."/>
            <person name="Logue M.E."/>
            <person name="Martin R."/>
            <person name="Neiman A.M."/>
            <person name="Nikolaou E."/>
            <person name="Quail M.A."/>
            <person name="Quinn J."/>
            <person name="Santos M.C."/>
            <person name="Schmitzberger F.F."/>
            <person name="Sherlock G."/>
            <person name="Shah P."/>
            <person name="Silverstein K.A."/>
            <person name="Skrzypek M.S."/>
            <person name="Soll D."/>
            <person name="Staggs R."/>
            <person name="Stansfield I."/>
            <person name="Stumpf M.P."/>
            <person name="Sudbery P.E."/>
            <person name="Srikantha T."/>
            <person name="Zeng Q."/>
            <person name="Berman J."/>
            <person name="Berriman M."/>
            <person name="Heitman J."/>
            <person name="Gow N.A."/>
            <person name="Lorenz M.C."/>
            <person name="Birren B.W."/>
            <person name="Kellis M."/>
            <person name="Cuomo C.A."/>
        </authorList>
    </citation>
    <scope>NUCLEOTIDE SEQUENCE [LARGE SCALE GENOMIC DNA]</scope>
    <source>
        <strain evidence="4">ATCC 6260 / CBS 566 / DSM 6381 / JCM 1539 / NBRC 10279 / NRRL Y-324</strain>
    </source>
</reference>
<dbReference type="OMA" id="MPGPWAD"/>
<dbReference type="GO" id="GO:0030490">
    <property type="term" value="P:maturation of SSU-rRNA"/>
    <property type="evidence" value="ECO:0007669"/>
    <property type="project" value="EnsemblFungi"/>
</dbReference>
<dbReference type="KEGG" id="pgu:PGUG_05822"/>
<organism evidence="3 4">
    <name type="scientific">Meyerozyma guilliermondii (strain ATCC 6260 / CBS 566 / DSM 6381 / JCM 1539 / NBRC 10279 / NRRL Y-324)</name>
    <name type="common">Yeast</name>
    <name type="synonym">Candida guilliermondii</name>
    <dbReference type="NCBI Taxonomy" id="294746"/>
    <lineage>
        <taxon>Eukaryota</taxon>
        <taxon>Fungi</taxon>
        <taxon>Dikarya</taxon>
        <taxon>Ascomycota</taxon>
        <taxon>Saccharomycotina</taxon>
        <taxon>Pichiomycetes</taxon>
        <taxon>Debaryomycetaceae</taxon>
        <taxon>Meyerozyma</taxon>
    </lineage>
</organism>
<feature type="compositionally biased region" description="Basic and acidic residues" evidence="1">
    <location>
        <begin position="176"/>
        <end position="193"/>
    </location>
</feature>
<evidence type="ECO:0000313" key="4">
    <source>
        <dbReference type="Proteomes" id="UP000001997"/>
    </source>
</evidence>
<dbReference type="PANTHER" id="PTHR47524">
    <property type="entry name" value="20S RRNA ACCUMULATION PROTEIN 4"/>
    <property type="match status" value="1"/>
</dbReference>
<name>A5DRC1_PICGU</name>
<protein>
    <recommendedName>
        <fullName evidence="2">Programmed cell death protein 2 C-terminal domain-containing protein</fullName>
    </recommendedName>
</protein>
<dbReference type="RefSeq" id="XP_001482059.2">
    <property type="nucleotide sequence ID" value="XM_001482009.1"/>
</dbReference>
<dbReference type="Proteomes" id="UP000001997">
    <property type="component" value="Unassembled WGS sequence"/>
</dbReference>
<evidence type="ECO:0000256" key="1">
    <source>
        <dbReference type="SAM" id="MobiDB-lite"/>
    </source>
</evidence>
<dbReference type="Pfam" id="PF04194">
    <property type="entry name" value="PDCD2_C"/>
    <property type="match status" value="1"/>
</dbReference>
<dbReference type="GO" id="GO:0140597">
    <property type="term" value="F:protein carrier chaperone"/>
    <property type="evidence" value="ECO:0007669"/>
    <property type="project" value="EnsemblFungi"/>
</dbReference>
<feature type="region of interest" description="Disordered" evidence="1">
    <location>
        <begin position="261"/>
        <end position="292"/>
    </location>
</feature>
<dbReference type="AlphaFoldDB" id="A5DRC1"/>
<dbReference type="FunCoup" id="A5DRC1">
    <property type="interactions" value="342"/>
</dbReference>
<dbReference type="VEuPathDB" id="FungiDB:PGUG_05822"/>
<dbReference type="GeneID" id="5123920"/>
<sequence length="416" mass="46448">MADYSSDEESILENTSEVFLGFVDVPIEKDDPPTIEDTFIGGEPIWLHPESTPSESMVTCDNCNKKMALLLQAFAPVDGQLYDRVLYLFGCKSTAVCTKKKGSIKCIRGILKDPIKMNQLKQEQEEAARKQLDEKLRLEDKKKMKIELTKDLFSSGKSDNPFGNPFGASENPFAVEKKKAPEPSNKQEPKEVSDTSPGAQSASIPVSYAEAVGPAEQPSAPRKLDEKLPSYPGYFVYVDQEKFKKVTLEPELEKYKDIIEQAERESGESSSGRRNSTSSEPPTDPDSAPVTNRLNDKYFEAFTNTVSHNPGQVLRYSLGGRPLLYCGSDEIAPKFSSTITVPNPGYNPSSTRRFELQLMPKAIYDLETVGQDTVADILNGMSWGTIIVCTDEEDYMPEFDRNHVGYVEEWVGVQWE</sequence>
<dbReference type="eggNOG" id="KOG2061">
    <property type="taxonomic scope" value="Eukaryota"/>
</dbReference>
<dbReference type="OrthoDB" id="443682at2759"/>